<dbReference type="PROSITE" id="PS00913">
    <property type="entry name" value="ADH_IRON_1"/>
    <property type="match status" value="1"/>
</dbReference>
<dbReference type="PANTHER" id="PTHR11496">
    <property type="entry name" value="ALCOHOL DEHYDROGENASE"/>
    <property type="match status" value="1"/>
</dbReference>
<evidence type="ECO:0000259" key="5">
    <source>
        <dbReference type="Pfam" id="PF00465"/>
    </source>
</evidence>
<sequence length="379" mass="39729">MSELTLSMARPITLLQPARLEIGAGAVARLADWAAPYRRVFIVAMAPTVGFVDRIGLTGALETFIDLPPEPDLPAVEAALAAARAFRPDLVIGLGGGSVMDVAKLVAVLWDSDKSVPDVVGVGKIEGRRTALAQVPTTSGTGSEAGIRALVTHPQTLAKLAVESPFMLADIAILDPELTYSVPPAVTAATGVDALAHCVEAFTNIKAHPLIDGYATLGIELVGKYLARAVADGADTEARAGMMLASYYGGVCLGPVNTASGHALAYPLGTRLKLPHGLANAIIFPHVLAFNAPARPDKTAEICRLLGLPPADGTQAILAAAMDFCRKLGIEMQLSRHGATAEALPEWATEAHAIRRLMDNNPRPMAVDDVLQIYRTAMS</sequence>
<comment type="cofactor">
    <cofactor evidence="1">
        <name>Fe cation</name>
        <dbReference type="ChEBI" id="CHEBI:24875"/>
    </cofactor>
</comment>
<evidence type="ECO:0000256" key="4">
    <source>
        <dbReference type="ARBA" id="ARBA00023027"/>
    </source>
</evidence>
<protein>
    <submittedName>
        <fullName evidence="7">Iron-containing alcohol dehydrogenase</fullName>
    </submittedName>
</protein>
<feature type="domain" description="Fe-containing alcohol dehydrogenase-like C-terminal" evidence="6">
    <location>
        <begin position="187"/>
        <end position="378"/>
    </location>
</feature>
<dbReference type="EMBL" id="CP104965">
    <property type="protein sequence ID" value="UXN70998.1"/>
    <property type="molecule type" value="Genomic_DNA"/>
</dbReference>
<gene>
    <name evidence="7" type="ORF">N8A98_07360</name>
</gene>
<accession>A0ABY6CFI2</accession>
<keyword evidence="8" id="KW-1185">Reference proteome</keyword>
<dbReference type="Pfam" id="PF25137">
    <property type="entry name" value="ADH_Fe_C"/>
    <property type="match status" value="1"/>
</dbReference>
<dbReference type="RefSeq" id="WP_262170328.1">
    <property type="nucleotide sequence ID" value="NZ_CP104965.1"/>
</dbReference>
<dbReference type="PANTHER" id="PTHR11496:SF102">
    <property type="entry name" value="ALCOHOL DEHYDROGENASE 4"/>
    <property type="match status" value="1"/>
</dbReference>
<reference evidence="7 8" key="1">
    <citation type="submission" date="2022-09" db="EMBL/GenBank/DDBJ databases">
        <title>Interaction between co-microsymbionts with complementary sets of symbiotic genes in legume-rhizobium systems.</title>
        <authorList>
            <person name="Safronova V."/>
            <person name="Sazanova A."/>
            <person name="Afonin A."/>
            <person name="Chirak E."/>
        </authorList>
    </citation>
    <scope>NUCLEOTIDE SEQUENCE [LARGE SCALE GENOMIC DNA]</scope>
    <source>
        <strain evidence="7 8">A18/4-1</strain>
    </source>
</reference>
<dbReference type="Gene3D" id="3.40.50.1970">
    <property type="match status" value="1"/>
</dbReference>
<dbReference type="InterPro" id="IPR039697">
    <property type="entry name" value="Alcohol_dehydrogenase_Fe"/>
</dbReference>
<keyword evidence="3" id="KW-0560">Oxidoreductase</keyword>
<keyword evidence="4" id="KW-0520">NAD</keyword>
<comment type="similarity">
    <text evidence="2">Belongs to the iron-containing alcohol dehydrogenase family.</text>
</comment>
<dbReference type="Proteomes" id="UP001061862">
    <property type="component" value="Chromosome"/>
</dbReference>
<dbReference type="InterPro" id="IPR056798">
    <property type="entry name" value="ADH_Fe_C"/>
</dbReference>
<organism evidence="7 8">
    <name type="scientific">Devosia neptuniae</name>
    <dbReference type="NCBI Taxonomy" id="191302"/>
    <lineage>
        <taxon>Bacteria</taxon>
        <taxon>Pseudomonadati</taxon>
        <taxon>Pseudomonadota</taxon>
        <taxon>Alphaproteobacteria</taxon>
        <taxon>Hyphomicrobiales</taxon>
        <taxon>Devosiaceae</taxon>
        <taxon>Devosia</taxon>
    </lineage>
</organism>
<evidence type="ECO:0000313" key="7">
    <source>
        <dbReference type="EMBL" id="UXN70998.1"/>
    </source>
</evidence>
<evidence type="ECO:0000256" key="3">
    <source>
        <dbReference type="ARBA" id="ARBA00023002"/>
    </source>
</evidence>
<evidence type="ECO:0000313" key="8">
    <source>
        <dbReference type="Proteomes" id="UP001061862"/>
    </source>
</evidence>
<feature type="domain" description="Alcohol dehydrogenase iron-type/glycerol dehydrogenase GldA" evidence="5">
    <location>
        <begin position="17"/>
        <end position="176"/>
    </location>
</feature>
<dbReference type="InterPro" id="IPR018211">
    <property type="entry name" value="ADH_Fe_CS"/>
</dbReference>
<proteinExistence type="inferred from homology"/>
<dbReference type="Pfam" id="PF00465">
    <property type="entry name" value="Fe-ADH"/>
    <property type="match status" value="1"/>
</dbReference>
<evidence type="ECO:0000256" key="1">
    <source>
        <dbReference type="ARBA" id="ARBA00001962"/>
    </source>
</evidence>
<dbReference type="InterPro" id="IPR001670">
    <property type="entry name" value="ADH_Fe/GldA"/>
</dbReference>
<dbReference type="SUPFAM" id="SSF56796">
    <property type="entry name" value="Dehydroquinate synthase-like"/>
    <property type="match status" value="1"/>
</dbReference>
<dbReference type="CDD" id="cd08551">
    <property type="entry name" value="Fe-ADH"/>
    <property type="match status" value="1"/>
</dbReference>
<evidence type="ECO:0000256" key="2">
    <source>
        <dbReference type="ARBA" id="ARBA00007358"/>
    </source>
</evidence>
<evidence type="ECO:0000259" key="6">
    <source>
        <dbReference type="Pfam" id="PF25137"/>
    </source>
</evidence>
<name>A0ABY6CFI2_9HYPH</name>
<dbReference type="Gene3D" id="1.20.1090.10">
    <property type="entry name" value="Dehydroquinate synthase-like - alpha domain"/>
    <property type="match status" value="1"/>
</dbReference>